<proteinExistence type="predicted"/>
<reference evidence="1" key="1">
    <citation type="submission" date="2014-11" db="EMBL/GenBank/DDBJ databases">
        <authorList>
            <person name="Amaro Gonzalez C."/>
        </authorList>
    </citation>
    <scope>NUCLEOTIDE SEQUENCE</scope>
</reference>
<accession>A0A0E9UN04</accession>
<sequence length="59" mass="6360">MHACVFNPIPTAGTYLKRANSGSMISACPRPIQTSLLALAYKPDKITSLLVKKNVNNNS</sequence>
<name>A0A0E9UN04_ANGAN</name>
<dbReference type="EMBL" id="GBXM01041395">
    <property type="protein sequence ID" value="JAH67182.1"/>
    <property type="molecule type" value="Transcribed_RNA"/>
</dbReference>
<dbReference type="AlphaFoldDB" id="A0A0E9UN04"/>
<protein>
    <submittedName>
        <fullName evidence="1">Uncharacterized protein</fullName>
    </submittedName>
</protein>
<organism evidence="1">
    <name type="scientific">Anguilla anguilla</name>
    <name type="common">European freshwater eel</name>
    <name type="synonym">Muraena anguilla</name>
    <dbReference type="NCBI Taxonomy" id="7936"/>
    <lineage>
        <taxon>Eukaryota</taxon>
        <taxon>Metazoa</taxon>
        <taxon>Chordata</taxon>
        <taxon>Craniata</taxon>
        <taxon>Vertebrata</taxon>
        <taxon>Euteleostomi</taxon>
        <taxon>Actinopterygii</taxon>
        <taxon>Neopterygii</taxon>
        <taxon>Teleostei</taxon>
        <taxon>Anguilliformes</taxon>
        <taxon>Anguillidae</taxon>
        <taxon>Anguilla</taxon>
    </lineage>
</organism>
<evidence type="ECO:0000313" key="1">
    <source>
        <dbReference type="EMBL" id="JAH67182.1"/>
    </source>
</evidence>
<reference evidence="1" key="2">
    <citation type="journal article" date="2015" name="Fish Shellfish Immunol.">
        <title>Early steps in the European eel (Anguilla anguilla)-Vibrio vulnificus interaction in the gills: Role of the RtxA13 toxin.</title>
        <authorList>
            <person name="Callol A."/>
            <person name="Pajuelo D."/>
            <person name="Ebbesson L."/>
            <person name="Teles M."/>
            <person name="MacKenzie S."/>
            <person name="Amaro C."/>
        </authorList>
    </citation>
    <scope>NUCLEOTIDE SEQUENCE</scope>
</reference>